<comment type="similarity">
    <text evidence="1">Belongs to the protein-tyrosine phosphatase family.</text>
</comment>
<dbReference type="GeneID" id="5179625"/>
<dbReference type="GO" id="GO:0004725">
    <property type="term" value="F:protein tyrosine phosphatase activity"/>
    <property type="evidence" value="ECO:0007669"/>
    <property type="project" value="InterPro"/>
</dbReference>
<sequence>MKKSFSAIFSTDKCAMALEQLNRNDKTLRLEYENVIRRFTGFGSLNSPRFDFAEALWTEVSNKPANRMRNRYEDIPCWDLTRVKLSNFGPAASTQTDYIHANYVTNYKFKQKLIATQSPMPETMIDFFNMIWQNDCRIIVVLTEVFENGVFEIDPYWCTKMGDRKHGKYRVMTSRIDDKGDYKKYYLEIRNETVPEERRIVRLYHYTMWPAQGIPKNKVGILALVAAVNSEMLYRRLEVPRMGPIVVHGDAGVGRTGTLCAIDICFEQWTKTQRLDILNTVIRLRTERHSSVTTAEQYIFIFRVLKVLVTTKI</sequence>
<dbReference type="PANTHER" id="PTHR19134:SF534">
    <property type="entry name" value="LD27988P"/>
    <property type="match status" value="1"/>
</dbReference>
<dbReference type="InterPro" id="IPR000387">
    <property type="entry name" value="Tyr_Pase_dom"/>
</dbReference>
<dbReference type="RefSeq" id="YP_001029437.1">
    <property type="nucleotide sequence ID" value="NC_008936.1"/>
</dbReference>
<evidence type="ECO:0000259" key="2">
    <source>
        <dbReference type="PROSITE" id="PS50055"/>
    </source>
</evidence>
<evidence type="ECO:0000313" key="5">
    <source>
        <dbReference type="Proteomes" id="UP000203987"/>
    </source>
</evidence>
<organism evidence="4 5">
    <name type="scientific">Ichnoviriform fumiferanae</name>
    <dbReference type="NCBI Taxonomy" id="419435"/>
    <lineage>
        <taxon>Viruses</taxon>
        <taxon>Viruses incertae sedis</taxon>
        <taxon>Polydnaviriformidae</taxon>
        <taxon>Ichnoviriform</taxon>
    </lineage>
</organism>
<dbReference type="InterPro" id="IPR029021">
    <property type="entry name" value="Prot-tyrosine_phosphatase-like"/>
</dbReference>
<dbReference type="KEGG" id="vg:5179625"/>
<reference evidence="4 5" key="1">
    <citation type="journal article" date="2007" name="J. Virol.">
        <title>Genomic and morphological features of a banchine polydnavirus: comparison with bracoviruses and ichnoviruses.</title>
        <authorList>
            <person name="Lapointe R."/>
            <person name="Tanaka K."/>
            <person name="Barney W.E."/>
            <person name="Whitfield J.B."/>
            <person name="Banks J.C."/>
            <person name="Beliveau C."/>
            <person name="Stoltz D."/>
            <person name="Webb B.A."/>
            <person name="Cusson M."/>
        </authorList>
    </citation>
    <scope>NUCLEOTIDE SEQUENCE [LARGE SCALE GENOMIC DNA]</scope>
</reference>
<accession>A2PZT3</accession>
<evidence type="ECO:0000313" key="4">
    <source>
        <dbReference type="EMBL" id="BAF45505.1"/>
    </source>
</evidence>
<dbReference type="SMART" id="SM00404">
    <property type="entry name" value="PTPc_motif"/>
    <property type="match status" value="1"/>
</dbReference>
<protein>
    <submittedName>
        <fullName evidence="4">GfV-B36-ORF1</fullName>
    </submittedName>
</protein>
<dbReference type="Proteomes" id="UP000203987">
    <property type="component" value="Genome"/>
</dbReference>
<evidence type="ECO:0000259" key="3">
    <source>
        <dbReference type="PROSITE" id="PS50056"/>
    </source>
</evidence>
<dbReference type="OrthoDB" id="30818at10239"/>
<feature type="domain" description="Tyrosine-protein phosphatase" evidence="2">
    <location>
        <begin position="28"/>
        <end position="308"/>
    </location>
</feature>
<dbReference type="SUPFAM" id="SSF52799">
    <property type="entry name" value="(Phosphotyrosine protein) phosphatases II"/>
    <property type="match status" value="1"/>
</dbReference>
<dbReference type="PANTHER" id="PTHR19134">
    <property type="entry name" value="RECEPTOR-TYPE TYROSINE-PROTEIN PHOSPHATASE"/>
    <property type="match status" value="1"/>
</dbReference>
<feature type="domain" description="Tyrosine specific protein phosphatases" evidence="3">
    <location>
        <begin position="219"/>
        <end position="299"/>
    </location>
</feature>
<dbReference type="SMART" id="SM00194">
    <property type="entry name" value="PTPc"/>
    <property type="match status" value="1"/>
</dbReference>
<dbReference type="InterPro" id="IPR000242">
    <property type="entry name" value="PTP_cat"/>
</dbReference>
<dbReference type="Gene3D" id="3.90.190.10">
    <property type="entry name" value="Protein tyrosine phosphatase superfamily"/>
    <property type="match status" value="1"/>
</dbReference>
<dbReference type="PRINTS" id="PR00700">
    <property type="entry name" value="PRTYPHPHTASE"/>
</dbReference>
<dbReference type="PROSITE" id="PS50055">
    <property type="entry name" value="TYR_PHOSPHATASE_PTP"/>
    <property type="match status" value="1"/>
</dbReference>
<dbReference type="InterPro" id="IPR003595">
    <property type="entry name" value="Tyr_Pase_cat"/>
</dbReference>
<name>A2PZT3_9VIRU</name>
<dbReference type="InterPro" id="IPR050348">
    <property type="entry name" value="Protein-Tyr_Phosphatase"/>
</dbReference>
<dbReference type="EMBL" id="AB289948">
    <property type="protein sequence ID" value="BAF45505.1"/>
    <property type="molecule type" value="Genomic_DNA"/>
</dbReference>
<dbReference type="Pfam" id="PF00102">
    <property type="entry name" value="Y_phosphatase"/>
    <property type="match status" value="1"/>
</dbReference>
<evidence type="ECO:0000256" key="1">
    <source>
        <dbReference type="ARBA" id="ARBA00009580"/>
    </source>
</evidence>
<proteinExistence type="inferred from homology"/>
<dbReference type="PROSITE" id="PS50056">
    <property type="entry name" value="TYR_PHOSPHATASE_2"/>
    <property type="match status" value="1"/>
</dbReference>